<proteinExistence type="predicted"/>
<reference evidence="3" key="1">
    <citation type="submission" date="2016-10" db="EMBL/GenBank/DDBJ databases">
        <authorList>
            <person name="Varghese N."/>
            <person name="Submissions S."/>
        </authorList>
    </citation>
    <scope>NUCLEOTIDE SEQUENCE [LARGE SCALE GENOMIC DNA]</scope>
    <source>
        <strain evidence="3">DSM 44208</strain>
    </source>
</reference>
<feature type="region of interest" description="Disordered" evidence="1">
    <location>
        <begin position="52"/>
        <end position="87"/>
    </location>
</feature>
<name>A0A1I5K239_9ACTN</name>
<keyword evidence="3" id="KW-1185">Reference proteome</keyword>
<dbReference type="Proteomes" id="UP000198857">
    <property type="component" value="Unassembled WGS sequence"/>
</dbReference>
<sequence length="87" mass="9451">MASEGESPEVRTRPADAPVEERLARGHRRLGEHLHAVEDHLLDIADHVLEPGGEAQATRERARGLSTAADHELARADELHGPAAPDR</sequence>
<evidence type="ECO:0000313" key="2">
    <source>
        <dbReference type="EMBL" id="SFO78676.1"/>
    </source>
</evidence>
<feature type="region of interest" description="Disordered" evidence="1">
    <location>
        <begin position="1"/>
        <end position="20"/>
    </location>
</feature>
<evidence type="ECO:0000256" key="1">
    <source>
        <dbReference type="SAM" id="MobiDB-lite"/>
    </source>
</evidence>
<dbReference type="AlphaFoldDB" id="A0A1I5K239"/>
<feature type="compositionally biased region" description="Basic and acidic residues" evidence="1">
    <location>
        <begin position="57"/>
        <end position="87"/>
    </location>
</feature>
<dbReference type="EMBL" id="FOWQ01000001">
    <property type="protein sequence ID" value="SFO78676.1"/>
    <property type="molecule type" value="Genomic_DNA"/>
</dbReference>
<organism evidence="2 3">
    <name type="scientific">Geodermatophilus dictyosporus</name>
    <dbReference type="NCBI Taxonomy" id="1523247"/>
    <lineage>
        <taxon>Bacteria</taxon>
        <taxon>Bacillati</taxon>
        <taxon>Actinomycetota</taxon>
        <taxon>Actinomycetes</taxon>
        <taxon>Geodermatophilales</taxon>
        <taxon>Geodermatophilaceae</taxon>
        <taxon>Geodermatophilus</taxon>
    </lineage>
</organism>
<gene>
    <name evidence="2" type="ORF">SAMN05660464_1187</name>
</gene>
<accession>A0A1I5K239</accession>
<protein>
    <submittedName>
        <fullName evidence="2">Uncharacterized protein</fullName>
    </submittedName>
</protein>
<evidence type="ECO:0000313" key="3">
    <source>
        <dbReference type="Proteomes" id="UP000198857"/>
    </source>
</evidence>
<feature type="compositionally biased region" description="Basic and acidic residues" evidence="1">
    <location>
        <begin position="8"/>
        <end position="20"/>
    </location>
</feature>
<dbReference type="RefSeq" id="WP_091107630.1">
    <property type="nucleotide sequence ID" value="NZ_FOWQ01000001.1"/>
</dbReference>